<dbReference type="PANTHER" id="PTHR43056:SF5">
    <property type="entry name" value="PEPTIDASE S9 PROLYL OLIGOPEPTIDASE CATALYTIC DOMAIN-CONTAINING PROTEIN"/>
    <property type="match status" value="1"/>
</dbReference>
<organism evidence="3 4">
    <name type="scientific">Glycomyces niveus</name>
    <dbReference type="NCBI Taxonomy" id="2820287"/>
    <lineage>
        <taxon>Bacteria</taxon>
        <taxon>Bacillati</taxon>
        <taxon>Actinomycetota</taxon>
        <taxon>Actinomycetes</taxon>
        <taxon>Glycomycetales</taxon>
        <taxon>Glycomycetaceae</taxon>
        <taxon>Glycomyces</taxon>
    </lineage>
</organism>
<proteinExistence type="predicted"/>
<reference evidence="3 4" key="1">
    <citation type="submission" date="2021-03" db="EMBL/GenBank/DDBJ databases">
        <title>Glycomyces sp. nov., a novel actinomycete isolated from soil.</title>
        <authorList>
            <person name="Yang X."/>
            <person name="Xu X."/>
        </authorList>
    </citation>
    <scope>NUCLEOTIDE SEQUENCE [LARGE SCALE GENOMIC DNA]</scope>
    <source>
        <strain evidence="3 4">NEAU-S30</strain>
    </source>
</reference>
<protein>
    <submittedName>
        <fullName evidence="3">Prolyl oligopeptidase family serine peptidase</fullName>
    </submittedName>
</protein>
<sequence length="660" mass="72027">MSKQSPYGAWESPITVQMVAAAEGRPGHLGAVGGELWWTEPRPDEGGRRALMRRTEDGTAVSVLPPPWNVRNRVHEYGGRPWAGAILEDGSPIVVFTNFDDQRLYVFEPDRGGEPRPVSPAPERPGGLRWSDPVIDLERFEAWAVMEQHTGPEPTDVRRVLAAVGLTGRGEAAAVRELTDDAYRFLTGPKLSPDGGSVAWIAWNHPHMPWDETELRVAEVTGDGSLAEVRTVAGGEGEAIAQAEWSRDGTLVFTGDRTGWWNLHWIDPFTGESGTVHEAEAEFAGPMWDLGKRWFQILASGDIAAVHGKGEGRLGVFDAWDRKMNLVDGAWTEWAPGIAAVGDRVYGLAATPHTGYEVVEVDAVNGTARVIAAANEDIVDRAYYPVPEDRTFTGPGGREIHAHVYPPRNPDYEGPEGELPPFAVWVHGGPTSHVRAVLDMELAYFTSRGIGVVEVNYGGSTGYGREYRERLRERWGEVDVEDCAAVARALAAEGTADPARIAIRGGSAGGWTAAASLTSPAAQGVYACAVVKYPILDLSGWTGNGTHDFESQYVYSLVGGPDVLEERSFLRSPVHHADRIEVPFLLLQGLDDEICPPEQAERLLRAVEGRGVPHAYRTYEGEQHGFRRDATVIDAVLAEHALYARVFAFPGPDFELELKP</sequence>
<dbReference type="PANTHER" id="PTHR43056">
    <property type="entry name" value="PEPTIDASE S9 PROLYL OLIGOPEPTIDASE"/>
    <property type="match status" value="1"/>
</dbReference>
<comment type="caution">
    <text evidence="3">The sequence shown here is derived from an EMBL/GenBank/DDBJ whole genome shotgun (WGS) entry which is preliminary data.</text>
</comment>
<dbReference type="SUPFAM" id="SSF53474">
    <property type="entry name" value="alpha/beta-Hydrolases"/>
    <property type="match status" value="1"/>
</dbReference>
<dbReference type="Pfam" id="PF00326">
    <property type="entry name" value="Peptidase_S9"/>
    <property type="match status" value="1"/>
</dbReference>
<dbReference type="Gene3D" id="2.120.10.30">
    <property type="entry name" value="TolB, C-terminal domain"/>
    <property type="match status" value="1"/>
</dbReference>
<dbReference type="InterPro" id="IPR029058">
    <property type="entry name" value="AB_hydrolase_fold"/>
</dbReference>
<accession>A0ABS3U395</accession>
<evidence type="ECO:0000313" key="4">
    <source>
        <dbReference type="Proteomes" id="UP000681341"/>
    </source>
</evidence>
<dbReference type="Proteomes" id="UP000681341">
    <property type="component" value="Unassembled WGS sequence"/>
</dbReference>
<keyword evidence="4" id="KW-1185">Reference proteome</keyword>
<name>A0ABS3U395_9ACTN</name>
<evidence type="ECO:0000256" key="1">
    <source>
        <dbReference type="SAM" id="MobiDB-lite"/>
    </source>
</evidence>
<dbReference type="Gene3D" id="3.40.50.1820">
    <property type="entry name" value="alpha/beta hydrolase"/>
    <property type="match status" value="1"/>
</dbReference>
<gene>
    <name evidence="3" type="ORF">J5V16_08835</name>
</gene>
<dbReference type="InterPro" id="IPR050585">
    <property type="entry name" value="Xaa-Pro_dipeptidyl-ppase/CocE"/>
</dbReference>
<dbReference type="SUPFAM" id="SSF82171">
    <property type="entry name" value="DPP6 N-terminal domain-like"/>
    <property type="match status" value="1"/>
</dbReference>
<evidence type="ECO:0000259" key="2">
    <source>
        <dbReference type="Pfam" id="PF00326"/>
    </source>
</evidence>
<dbReference type="InterPro" id="IPR001375">
    <property type="entry name" value="Peptidase_S9_cat"/>
</dbReference>
<feature type="domain" description="Peptidase S9 prolyl oligopeptidase catalytic" evidence="2">
    <location>
        <begin position="439"/>
        <end position="646"/>
    </location>
</feature>
<dbReference type="RefSeq" id="WP_208495738.1">
    <property type="nucleotide sequence ID" value="NZ_JAGFNP010000004.1"/>
</dbReference>
<dbReference type="InterPro" id="IPR011042">
    <property type="entry name" value="6-blade_b-propeller_TolB-like"/>
</dbReference>
<evidence type="ECO:0000313" key="3">
    <source>
        <dbReference type="EMBL" id="MBO3732926.1"/>
    </source>
</evidence>
<dbReference type="EMBL" id="JAGFNP010000004">
    <property type="protein sequence ID" value="MBO3732926.1"/>
    <property type="molecule type" value="Genomic_DNA"/>
</dbReference>
<feature type="region of interest" description="Disordered" evidence="1">
    <location>
        <begin position="108"/>
        <end position="130"/>
    </location>
</feature>